<gene>
    <name evidence="1" type="ORF">EZS27_011904</name>
</gene>
<organism evidence="1">
    <name type="scientific">termite gut metagenome</name>
    <dbReference type="NCBI Taxonomy" id="433724"/>
    <lineage>
        <taxon>unclassified sequences</taxon>
        <taxon>metagenomes</taxon>
        <taxon>organismal metagenomes</taxon>
    </lineage>
</organism>
<accession>A0A5J4S4P8</accession>
<proteinExistence type="predicted"/>
<sequence length="58" mass="6797">MNRIILFLYSLKGIFLPKPFKEDFLLKDITDSLKDLEYYGIEHDKENMKNDARACGKG</sequence>
<reference evidence="1" key="1">
    <citation type="submission" date="2019-03" db="EMBL/GenBank/DDBJ databases">
        <title>Single cell metagenomics reveals metabolic interactions within the superorganism composed of flagellate Streblomastix strix and complex community of Bacteroidetes bacteria on its surface.</title>
        <authorList>
            <person name="Treitli S.C."/>
            <person name="Kolisko M."/>
            <person name="Husnik F."/>
            <person name="Keeling P."/>
            <person name="Hampl V."/>
        </authorList>
    </citation>
    <scope>NUCLEOTIDE SEQUENCE</scope>
    <source>
        <strain evidence="1">STM</strain>
    </source>
</reference>
<comment type="caution">
    <text evidence="1">The sequence shown here is derived from an EMBL/GenBank/DDBJ whole genome shotgun (WGS) entry which is preliminary data.</text>
</comment>
<evidence type="ECO:0000313" key="1">
    <source>
        <dbReference type="EMBL" id="KAA6340211.1"/>
    </source>
</evidence>
<dbReference type="EMBL" id="SNRY01000476">
    <property type="protein sequence ID" value="KAA6340211.1"/>
    <property type="molecule type" value="Genomic_DNA"/>
</dbReference>
<dbReference type="AlphaFoldDB" id="A0A5J4S4P8"/>
<name>A0A5J4S4P8_9ZZZZ</name>
<protein>
    <submittedName>
        <fullName evidence="1">Uncharacterized protein</fullName>
    </submittedName>
</protein>